<dbReference type="eggNOG" id="COG1413">
    <property type="taxonomic scope" value="Bacteria"/>
</dbReference>
<dbReference type="Pfam" id="PF13569">
    <property type="entry name" value="DUF4132"/>
    <property type="match status" value="1"/>
</dbReference>
<dbReference type="STRING" id="545695.TREAZ_0807"/>
<dbReference type="InterPro" id="IPR025406">
    <property type="entry name" value="DUF4132"/>
</dbReference>
<evidence type="ECO:0000313" key="2">
    <source>
        <dbReference type="EMBL" id="AEF81629.1"/>
    </source>
</evidence>
<evidence type="ECO:0000313" key="3">
    <source>
        <dbReference type="Proteomes" id="UP000009222"/>
    </source>
</evidence>
<keyword evidence="3" id="KW-1185">Reference proteome</keyword>
<accession>F5Y9M5</accession>
<dbReference type="AlphaFoldDB" id="F5Y9M5"/>
<dbReference type="KEGG" id="taz:TREAZ_0807"/>
<dbReference type="InParanoid" id="F5Y9M5"/>
<reference evidence="2 3" key="2">
    <citation type="journal article" date="2011" name="ISME J.">
        <title>RNA-seq reveals cooperative metabolic interactions between two termite-gut spirochete species in co-culture.</title>
        <authorList>
            <person name="Rosenthal A.Z."/>
            <person name="Matson E.G."/>
            <person name="Eldar A."/>
            <person name="Leadbetter J.R."/>
        </authorList>
    </citation>
    <scope>NUCLEOTIDE SEQUENCE [LARGE SCALE GENOMIC DNA]</scope>
    <source>
        <strain evidence="3">ATCC BAA-888 / DSM 13862 / ZAS-9</strain>
    </source>
</reference>
<proteinExistence type="predicted"/>
<dbReference type="HOGENOM" id="CLU_008157_1_0_12"/>
<reference evidence="3" key="1">
    <citation type="submission" date="2009-12" db="EMBL/GenBank/DDBJ databases">
        <title>Complete sequence of Treponema azotonutricium strain ZAS-9.</title>
        <authorList>
            <person name="Tetu S.G."/>
            <person name="Matson E."/>
            <person name="Ren Q."/>
            <person name="Seshadri R."/>
            <person name="Elbourne L."/>
            <person name="Hassan K.A."/>
            <person name="Durkin A."/>
            <person name="Radune D."/>
            <person name="Mohamoud Y."/>
            <person name="Shay R."/>
            <person name="Jin S."/>
            <person name="Zhang X."/>
            <person name="Lucey K."/>
            <person name="Ballor N.R."/>
            <person name="Ottesen E."/>
            <person name="Rosenthal R."/>
            <person name="Allen A."/>
            <person name="Leadbetter J.R."/>
            <person name="Paulsen I.T."/>
        </authorList>
    </citation>
    <scope>NUCLEOTIDE SEQUENCE [LARGE SCALE GENOMIC DNA]</scope>
    <source>
        <strain evidence="3">ATCC BAA-888 / DSM 13862 / ZAS-9</strain>
    </source>
</reference>
<name>F5Y9M5_LEAAZ</name>
<organism evidence="2 3">
    <name type="scientific">Leadbettera azotonutricia (strain ATCC BAA-888 / DSM 13862 / ZAS-9)</name>
    <name type="common">Treponema azotonutricium</name>
    <dbReference type="NCBI Taxonomy" id="545695"/>
    <lineage>
        <taxon>Bacteria</taxon>
        <taxon>Pseudomonadati</taxon>
        <taxon>Spirochaetota</taxon>
        <taxon>Spirochaetia</taxon>
        <taxon>Spirochaetales</taxon>
        <taxon>Breznakiellaceae</taxon>
        <taxon>Leadbettera</taxon>
    </lineage>
</organism>
<sequence>MEQAVSEPAATPAAGADPASAAQDAAWEAKVNPARKKLIAWVPEEIFAAVRFADGKTPAPNALRFVFAEHFLLASPIPLPECAEILAALDKKSVQQALKALYENWLSTGADAKKKAVLIPYCFYTPINELLALKKQIYDWIDASRGALAAFASECFAANGNDLAFLAVDEISQKAGNKQVKKAAQGALLRAAADLGITLDELLDKIVPTLDFDLNGKRIFDFGPRQFEATLQKDFSLALTDLSTGKPIKSLPAPNAKDDKEKADHAKAELSELKKFIKAVVKSQTMRLERVLIDGRPWKIEAWKKLFVENPIMRCFASGLIWGAYNDGKLIETFRYMDDGTFNTARDEEYTLPETAAISLAHPIEMGEETTTAWKQQLEDYEIIQSIKQLEVKVIPLKDDDIETEKNFGVKRYLGNTVPESALTGLAKKYDMERGPTGDSGSYYSYAFNDTWLGLTAAITFDGPYMGGGEPGELLYAYFYKLPGPDTEDPMDYGEIAKGAGLDPRTLPLRFVSSILSIFDNLLKAAESAEEDE</sequence>
<dbReference type="EMBL" id="CP001841">
    <property type="protein sequence ID" value="AEF81629.1"/>
    <property type="molecule type" value="Genomic_DNA"/>
</dbReference>
<gene>
    <name evidence="2" type="ordered locus">TREAZ_0807</name>
</gene>
<dbReference type="Proteomes" id="UP000009222">
    <property type="component" value="Chromosome"/>
</dbReference>
<protein>
    <submittedName>
        <fullName evidence="2">Molybdate metabolism regulator</fullName>
    </submittedName>
</protein>
<evidence type="ECO:0000259" key="1">
    <source>
        <dbReference type="Pfam" id="PF13569"/>
    </source>
</evidence>
<feature type="domain" description="DUF4132" evidence="1">
    <location>
        <begin position="245"/>
        <end position="429"/>
    </location>
</feature>